<dbReference type="Proteomes" id="UP000593571">
    <property type="component" value="Unassembled WGS sequence"/>
</dbReference>
<evidence type="ECO:0000313" key="8">
    <source>
        <dbReference type="Proteomes" id="UP000593571"/>
    </source>
</evidence>
<feature type="transmembrane region" description="Helical" evidence="5">
    <location>
        <begin position="40"/>
        <end position="61"/>
    </location>
</feature>
<comment type="caution">
    <text evidence="7">The sequence shown here is derived from an EMBL/GenBank/DDBJ whole genome shotgun (WGS) entry which is preliminary data.</text>
</comment>
<dbReference type="EMBL" id="JACASE010000007">
    <property type="protein sequence ID" value="KAF6447665.1"/>
    <property type="molecule type" value="Genomic_DNA"/>
</dbReference>
<feature type="transmembrane region" description="Helical" evidence="5">
    <location>
        <begin position="194"/>
        <end position="221"/>
    </location>
</feature>
<evidence type="ECO:0000256" key="5">
    <source>
        <dbReference type="RuleBase" id="RU079119"/>
    </source>
</evidence>
<keyword evidence="8" id="KW-1185">Reference proteome</keyword>
<evidence type="ECO:0000256" key="3">
    <source>
        <dbReference type="ARBA" id="ARBA00022989"/>
    </source>
</evidence>
<dbReference type="Pfam" id="PF14964">
    <property type="entry name" value="INTS15"/>
    <property type="match status" value="1"/>
</dbReference>
<feature type="domain" description="Palmitoyltransferase DHHC" evidence="6">
    <location>
        <begin position="149"/>
        <end position="236"/>
    </location>
</feature>
<reference evidence="7 8" key="1">
    <citation type="journal article" date="2020" name="Nature">
        <title>Six reference-quality genomes reveal evolution of bat adaptations.</title>
        <authorList>
            <person name="Jebb D."/>
            <person name="Huang Z."/>
            <person name="Pippel M."/>
            <person name="Hughes G.M."/>
            <person name="Lavrichenko K."/>
            <person name="Devanna P."/>
            <person name="Winkler S."/>
            <person name="Jermiin L.S."/>
            <person name="Skirmuntt E.C."/>
            <person name="Katzourakis A."/>
            <person name="Burkitt-Gray L."/>
            <person name="Ray D.A."/>
            <person name="Sullivan K.A.M."/>
            <person name="Roscito J.G."/>
            <person name="Kirilenko B.M."/>
            <person name="Davalos L.M."/>
            <person name="Corthals A.P."/>
            <person name="Power M.L."/>
            <person name="Jones G."/>
            <person name="Ransome R.D."/>
            <person name="Dechmann D.K.N."/>
            <person name="Locatelli A.G."/>
            <person name="Puechmaille S.J."/>
            <person name="Fedrigo O."/>
            <person name="Jarvis E.D."/>
            <person name="Hiller M."/>
            <person name="Vernes S.C."/>
            <person name="Myers E.W."/>
            <person name="Teeling E.C."/>
        </authorList>
    </citation>
    <scope>NUCLEOTIDE SEQUENCE [LARGE SCALE GENOMIC DNA]</scope>
    <source>
        <strain evidence="7">MRouAeg1</strain>
        <tissue evidence="7">Muscle</tissue>
    </source>
</reference>
<name>A0A7J8FJA0_ROUAE</name>
<dbReference type="PANTHER" id="PTHR14540">
    <property type="entry name" value="INTEGRATOR COMPLEX SUBUNIT 15"/>
    <property type="match status" value="1"/>
</dbReference>
<keyword evidence="5" id="KW-0012">Acyltransferase</keyword>
<proteinExistence type="inferred from homology"/>
<sequence>MDFLVLFLFYLALVLIGAVMICICSKTHRLKGLVRGGAQIFSYIIPGCLQRAILRLLHYLFHTRNHTFVILHLTLQGMVYAEYTWEIFGYCRALEFSLYSLSLPYLLLIVNLFFFSLSCVTDPGTITKANELLFLQVYEFDEVMFPKNARCSTCDLRKPARSKHCSVCNRCVHRFDHHCVWVNNCIGAWNTRYFLIYLLTLTASAAAVATVSTVFLVQLVMVSDLYLETYVDDHGHFQVIDTVFLVQRLNSLQELQLLEIMCNYFQEQTKDSVRQIIFSSLFSPQGNKADDSRMSLLGKLVSMAVAVCRVPVLECAASWLQRTPVVYCVRLARALVDDYCCLVPGSVQTLKQIFSASPRFCCQFITSVTALYDLSSDDLIPPLDLLEMIVTWIFEDPRLILITFLNTPIAANLPIGFLELTPLTGLIRWCVKAPLAYKRKKKPSLSNGHVTSKAAQDSGGMDRDSHLLYSKLHLSILQVLMMLQVHLTEKNLYGRLGLILFDHMVPLVEEINRLADELNPLNASQEIELSLDRLAQALQVAMASGALLCTRDDLRTLCSRLPHNNLLQLVISGPVQQSPHAALPPGFYPHIHTPPLGYGAVPAHPAAHPALPAHPGHTFLSGMAFPFRPIR</sequence>
<evidence type="ECO:0000256" key="1">
    <source>
        <dbReference type="ARBA" id="ARBA00004141"/>
    </source>
</evidence>
<dbReference type="AlphaFoldDB" id="A0A7J8FJA0"/>
<evidence type="ECO:0000259" key="6">
    <source>
        <dbReference type="Pfam" id="PF01529"/>
    </source>
</evidence>
<comment type="catalytic activity">
    <reaction evidence="5">
        <text>L-cysteinyl-[protein] + hexadecanoyl-CoA = S-hexadecanoyl-L-cysteinyl-[protein] + CoA</text>
        <dbReference type="Rhea" id="RHEA:36683"/>
        <dbReference type="Rhea" id="RHEA-COMP:10131"/>
        <dbReference type="Rhea" id="RHEA-COMP:11032"/>
        <dbReference type="ChEBI" id="CHEBI:29950"/>
        <dbReference type="ChEBI" id="CHEBI:57287"/>
        <dbReference type="ChEBI" id="CHEBI:57379"/>
        <dbReference type="ChEBI" id="CHEBI:74151"/>
        <dbReference type="EC" id="2.3.1.225"/>
    </reaction>
</comment>
<gene>
    <name evidence="7" type="ORF">HJG63_012053</name>
</gene>
<dbReference type="InterPro" id="IPR001594">
    <property type="entry name" value="Palmitoyltrfase_DHHC"/>
</dbReference>
<dbReference type="PANTHER" id="PTHR14540:SF2">
    <property type="entry name" value="INTEGRATOR COMPLEX SUBUNIT 15"/>
    <property type="match status" value="1"/>
</dbReference>
<evidence type="ECO:0000256" key="2">
    <source>
        <dbReference type="ARBA" id="ARBA00022692"/>
    </source>
</evidence>
<accession>A0A7J8FJA0</accession>
<comment type="domain">
    <text evidence="5">The DHHC domain is required for palmitoyltransferase activity.</text>
</comment>
<comment type="subcellular location">
    <subcellularLocation>
        <location evidence="1">Membrane</location>
        <topology evidence="1">Multi-pass membrane protein</topology>
    </subcellularLocation>
</comment>
<dbReference type="EC" id="2.3.1.225" evidence="5"/>
<dbReference type="Pfam" id="PF01529">
    <property type="entry name" value="DHHC"/>
    <property type="match status" value="1"/>
</dbReference>
<dbReference type="InterPro" id="IPR027844">
    <property type="entry name" value="INTS15"/>
</dbReference>
<dbReference type="GO" id="GO:0019706">
    <property type="term" value="F:protein-cysteine S-palmitoyltransferase activity"/>
    <property type="evidence" value="ECO:0007669"/>
    <property type="project" value="UniProtKB-EC"/>
</dbReference>
<keyword evidence="5" id="KW-0808">Transferase</keyword>
<keyword evidence="4 5" id="KW-0472">Membrane</keyword>
<protein>
    <recommendedName>
        <fullName evidence="5">Palmitoyltransferase</fullName>
        <ecNumber evidence="5">2.3.1.225</ecNumber>
    </recommendedName>
</protein>
<dbReference type="PROSITE" id="PS50216">
    <property type="entry name" value="DHHC"/>
    <property type="match status" value="1"/>
</dbReference>
<feature type="transmembrane region" description="Helical" evidence="5">
    <location>
        <begin position="97"/>
        <end position="120"/>
    </location>
</feature>
<comment type="similarity">
    <text evidence="5">Belongs to the DHHC palmitoyltransferase family.</text>
</comment>
<keyword evidence="2 5" id="KW-0812">Transmembrane</keyword>
<organism evidence="7 8">
    <name type="scientific">Rousettus aegyptiacus</name>
    <name type="common">Egyptian fruit bat</name>
    <name type="synonym">Pteropus aegyptiacus</name>
    <dbReference type="NCBI Taxonomy" id="9407"/>
    <lineage>
        <taxon>Eukaryota</taxon>
        <taxon>Metazoa</taxon>
        <taxon>Chordata</taxon>
        <taxon>Craniata</taxon>
        <taxon>Vertebrata</taxon>
        <taxon>Euteleostomi</taxon>
        <taxon>Mammalia</taxon>
        <taxon>Eutheria</taxon>
        <taxon>Laurasiatheria</taxon>
        <taxon>Chiroptera</taxon>
        <taxon>Yinpterochiroptera</taxon>
        <taxon>Pteropodoidea</taxon>
        <taxon>Pteropodidae</taxon>
        <taxon>Rousettinae</taxon>
        <taxon>Rousettus</taxon>
    </lineage>
</organism>
<evidence type="ECO:0000256" key="4">
    <source>
        <dbReference type="ARBA" id="ARBA00023136"/>
    </source>
</evidence>
<evidence type="ECO:0000313" key="7">
    <source>
        <dbReference type="EMBL" id="KAF6447665.1"/>
    </source>
</evidence>
<dbReference type="GO" id="GO:0016020">
    <property type="term" value="C:membrane"/>
    <property type="evidence" value="ECO:0007669"/>
    <property type="project" value="UniProtKB-SubCell"/>
</dbReference>
<keyword evidence="3 5" id="KW-1133">Transmembrane helix</keyword>